<dbReference type="Proteomes" id="UP000284379">
    <property type="component" value="Unassembled WGS sequence"/>
</dbReference>
<organism evidence="3 4">
    <name type="scientific">Bacteroides nordii</name>
    <dbReference type="NCBI Taxonomy" id="291645"/>
    <lineage>
        <taxon>Bacteria</taxon>
        <taxon>Pseudomonadati</taxon>
        <taxon>Bacteroidota</taxon>
        <taxon>Bacteroidia</taxon>
        <taxon>Bacteroidales</taxon>
        <taxon>Bacteroidaceae</taxon>
        <taxon>Bacteroides</taxon>
    </lineage>
</organism>
<dbReference type="InterPro" id="IPR045957">
    <property type="entry name" value="DUF6377"/>
</dbReference>
<evidence type="ECO:0000259" key="2">
    <source>
        <dbReference type="Pfam" id="PF19904"/>
    </source>
</evidence>
<proteinExistence type="predicted"/>
<dbReference type="InterPro" id="IPR011990">
    <property type="entry name" value="TPR-like_helical_dom_sf"/>
</dbReference>
<feature type="transmembrane region" description="Helical" evidence="1">
    <location>
        <begin position="329"/>
        <end position="351"/>
    </location>
</feature>
<evidence type="ECO:0000256" key="1">
    <source>
        <dbReference type="SAM" id="Phobius"/>
    </source>
</evidence>
<keyword evidence="1" id="KW-0472">Membrane</keyword>
<dbReference type="AlphaFoldDB" id="A0A413VQZ4"/>
<dbReference type="EMBL" id="QSGO01000005">
    <property type="protein sequence ID" value="RHB35981.1"/>
    <property type="molecule type" value="Genomic_DNA"/>
</dbReference>
<sequence>MKRFFLVMILFFSCMLVALARGGVDSVLVRLDRVMGQQEIYMEQKEERIDSLKQLLHHSSLTLRQQFILNKALGAEYELFVSDSAMKYFDNSLLIADSLRSVPLVDEVRLCQTSVLSISGMYKEAWEMLHGIDRATLPDSLLPAFYDCGRQLYSFLANYSHNSSYAANYIRLQNAYRDSLLTVLSSALPEYRLYEAERFIANQQFTHAKNMLVGLLHDQPETSNIYARAAFSLAHLYKDEKQTDAYEKYLALSAISDIKASVKENAALSNLAFVLYERGDVSRAYRYIKRSLEDAIFCNARLRTVEISRVLPVIEAAYKQQIERQRHQLVFFLIVVSILSAFLIVSVILIYKQMKKLSATQRNLKQANHIKEEYIGHFLNLCSIYIEKLDRFRSTVNRKITAGQAEELLKLTKSSQFAGVEQKEFYANFDNAFLHLYPNFVAEFNELLQPEERFVLKTGELLNTELRIFAIIRLGIDDSSKIANFLHYSINTIYTYRNKVKNKAINRDKFEEEILKIGAVE</sequence>
<reference evidence="3 4" key="1">
    <citation type="submission" date="2018-08" db="EMBL/GenBank/DDBJ databases">
        <title>A genome reference for cultivated species of the human gut microbiota.</title>
        <authorList>
            <person name="Zou Y."/>
            <person name="Xue W."/>
            <person name="Luo G."/>
        </authorList>
    </citation>
    <scope>NUCLEOTIDE SEQUENCE [LARGE SCALE GENOMIC DNA]</scope>
    <source>
        <strain evidence="3 4">AM40-30BH</strain>
    </source>
</reference>
<evidence type="ECO:0000313" key="4">
    <source>
        <dbReference type="Proteomes" id="UP000284379"/>
    </source>
</evidence>
<protein>
    <recommendedName>
        <fullName evidence="2">DUF6377 domain-containing protein</fullName>
    </recommendedName>
</protein>
<dbReference type="Gene3D" id="1.25.40.10">
    <property type="entry name" value="Tetratricopeptide repeat domain"/>
    <property type="match status" value="1"/>
</dbReference>
<feature type="domain" description="DUF6377" evidence="2">
    <location>
        <begin position="257"/>
        <end position="483"/>
    </location>
</feature>
<dbReference type="RefSeq" id="WP_122201364.1">
    <property type="nucleotide sequence ID" value="NZ_CABJFV010000005.1"/>
</dbReference>
<comment type="caution">
    <text evidence="3">The sequence shown here is derived from an EMBL/GenBank/DDBJ whole genome shotgun (WGS) entry which is preliminary data.</text>
</comment>
<gene>
    <name evidence="3" type="ORF">DW888_09105</name>
</gene>
<keyword evidence="1" id="KW-1133">Transmembrane helix</keyword>
<dbReference type="Pfam" id="PF19904">
    <property type="entry name" value="DUF6377"/>
    <property type="match status" value="1"/>
</dbReference>
<keyword evidence="1" id="KW-0812">Transmembrane</keyword>
<evidence type="ECO:0000313" key="3">
    <source>
        <dbReference type="EMBL" id="RHB35981.1"/>
    </source>
</evidence>
<accession>A0A413VQZ4</accession>
<name>A0A413VQZ4_9BACE</name>